<name>A0ABP0LMZ1_9DINO</name>
<dbReference type="EMBL" id="CAXAMN010013336">
    <property type="protein sequence ID" value="CAK9040556.1"/>
    <property type="molecule type" value="Genomic_DNA"/>
</dbReference>
<keyword evidence="2" id="KW-1185">Reference proteome</keyword>
<dbReference type="Proteomes" id="UP001642484">
    <property type="component" value="Unassembled WGS sequence"/>
</dbReference>
<evidence type="ECO:0000313" key="2">
    <source>
        <dbReference type="Proteomes" id="UP001642484"/>
    </source>
</evidence>
<reference evidence="1 2" key="1">
    <citation type="submission" date="2024-02" db="EMBL/GenBank/DDBJ databases">
        <authorList>
            <person name="Chen Y."/>
            <person name="Shah S."/>
            <person name="Dougan E. K."/>
            <person name="Thang M."/>
            <person name="Chan C."/>
        </authorList>
    </citation>
    <scope>NUCLEOTIDE SEQUENCE [LARGE SCALE GENOMIC DNA]</scope>
</reference>
<organism evidence="1 2">
    <name type="scientific">Durusdinium trenchii</name>
    <dbReference type="NCBI Taxonomy" id="1381693"/>
    <lineage>
        <taxon>Eukaryota</taxon>
        <taxon>Sar</taxon>
        <taxon>Alveolata</taxon>
        <taxon>Dinophyceae</taxon>
        <taxon>Suessiales</taxon>
        <taxon>Symbiodiniaceae</taxon>
        <taxon>Durusdinium</taxon>
    </lineage>
</organism>
<sequence>MPELHELERFSATLRQLPLPPTLENPQRLERFKMALLSGVESLYRDRKKPFLGELQRRLKSSELWSNNELRAGAAVCALDASRYFLVPPFAGEPPCVLLRKPPPGFDEWYGNMPTGCMMASLEEEETRSKRISCLKRVFSKRSK</sequence>
<protein>
    <submittedName>
        <fullName evidence="1">Uncharacterized protein</fullName>
    </submittedName>
</protein>
<accession>A0ABP0LMZ1</accession>
<proteinExistence type="predicted"/>
<gene>
    <name evidence="1" type="ORF">CCMP2556_LOCUS21832</name>
</gene>
<comment type="caution">
    <text evidence="1">The sequence shown here is derived from an EMBL/GenBank/DDBJ whole genome shotgun (WGS) entry which is preliminary data.</text>
</comment>
<evidence type="ECO:0000313" key="1">
    <source>
        <dbReference type="EMBL" id="CAK9040556.1"/>
    </source>
</evidence>